<evidence type="ECO:0000313" key="1">
    <source>
        <dbReference type="EMBL" id="PDX57163.1"/>
    </source>
</evidence>
<dbReference type="InterPro" id="IPR010982">
    <property type="entry name" value="Lambda_DNA-bd_dom_sf"/>
</dbReference>
<dbReference type="AlphaFoldDB" id="A0A2A6Z717"/>
<dbReference type="GO" id="GO:0003677">
    <property type="term" value="F:DNA binding"/>
    <property type="evidence" value="ECO:0007669"/>
    <property type="project" value="InterPro"/>
</dbReference>
<keyword evidence="2" id="KW-1185">Reference proteome</keyword>
<evidence type="ECO:0008006" key="3">
    <source>
        <dbReference type="Google" id="ProtNLM"/>
    </source>
</evidence>
<sequence>MLNTSTIRGTFRQIPYWKLRGRFHSCGYRDQEVAEYIGIGRDTMSGRMQGHNPWTSTEITAMCELLGIRQNEIGEYFFPRVEEGESA</sequence>
<reference evidence="1 2" key="1">
    <citation type="journal article" date="2017" name="Front. Microbiol.">
        <title>New Insights into the Diversity of the Genus Faecalibacterium.</title>
        <authorList>
            <person name="Benevides L."/>
            <person name="Burman S."/>
            <person name="Martin R."/>
            <person name="Robert V."/>
            <person name="Thomas M."/>
            <person name="Miquel S."/>
            <person name="Chain F."/>
            <person name="Sokol H."/>
            <person name="Bermudez-Humaran L.G."/>
            <person name="Morrison M."/>
            <person name="Langella P."/>
            <person name="Azevedo V.A."/>
            <person name="Chatel J.M."/>
            <person name="Soares S."/>
        </authorList>
    </citation>
    <scope>NUCLEOTIDE SEQUENCE [LARGE SCALE GENOMIC DNA]</scope>
    <source>
        <strain evidence="2">CNCM I-4540</strain>
    </source>
</reference>
<protein>
    <recommendedName>
        <fullName evidence="3">DUF739 family protein</fullName>
    </recommendedName>
</protein>
<organism evidence="1 2">
    <name type="scientific">Faecalibacterium langellae</name>
    <dbReference type="NCBI Taxonomy" id="3435293"/>
    <lineage>
        <taxon>Bacteria</taxon>
        <taxon>Bacillati</taxon>
        <taxon>Bacillota</taxon>
        <taxon>Clostridia</taxon>
        <taxon>Eubacteriales</taxon>
        <taxon>Oscillospiraceae</taxon>
        <taxon>Faecalibacterium</taxon>
    </lineage>
</organism>
<dbReference type="Gene3D" id="1.10.260.40">
    <property type="entry name" value="lambda repressor-like DNA-binding domains"/>
    <property type="match status" value="1"/>
</dbReference>
<accession>A0A2A6Z717</accession>
<gene>
    <name evidence="1" type="ORF">CGS46_11505</name>
</gene>
<proteinExistence type="predicted"/>
<dbReference type="SUPFAM" id="SSF47413">
    <property type="entry name" value="lambda repressor-like DNA-binding domains"/>
    <property type="match status" value="1"/>
</dbReference>
<comment type="caution">
    <text evidence="1">The sequence shown here is derived from an EMBL/GenBank/DDBJ whole genome shotgun (WGS) entry which is preliminary data.</text>
</comment>
<name>A0A2A6Z717_9FIRM</name>
<evidence type="ECO:0000313" key="2">
    <source>
        <dbReference type="Proteomes" id="UP000220752"/>
    </source>
</evidence>
<dbReference type="Proteomes" id="UP000220752">
    <property type="component" value="Unassembled WGS sequence"/>
</dbReference>
<dbReference type="EMBL" id="NMTQ01000037">
    <property type="protein sequence ID" value="PDX57163.1"/>
    <property type="molecule type" value="Genomic_DNA"/>
</dbReference>